<dbReference type="EMBL" id="CADCTP010000386">
    <property type="protein sequence ID" value="CAA9287026.1"/>
    <property type="molecule type" value="Genomic_DNA"/>
</dbReference>
<reference evidence="2" key="1">
    <citation type="submission" date="2020-02" db="EMBL/GenBank/DDBJ databases">
        <authorList>
            <person name="Meier V. D."/>
        </authorList>
    </citation>
    <scope>NUCLEOTIDE SEQUENCE</scope>
    <source>
        <strain evidence="2">AVDCRST_MAG41</strain>
    </source>
</reference>
<dbReference type="Pfam" id="PF14518">
    <property type="entry name" value="Haem_oxygenas_2"/>
    <property type="match status" value="1"/>
</dbReference>
<feature type="region of interest" description="Disordered" evidence="1">
    <location>
        <begin position="1"/>
        <end position="23"/>
    </location>
</feature>
<name>A0A6J4JTD9_9ACTN</name>
<dbReference type="InterPro" id="IPR016084">
    <property type="entry name" value="Haem_Oase-like_multi-hlx"/>
</dbReference>
<evidence type="ECO:0008006" key="3">
    <source>
        <dbReference type="Google" id="ProtNLM"/>
    </source>
</evidence>
<dbReference type="SUPFAM" id="SSF48613">
    <property type="entry name" value="Heme oxygenase-like"/>
    <property type="match status" value="1"/>
</dbReference>
<proteinExistence type="predicted"/>
<sequence length="314" mass="35424">MTTYAVGQSEDVERAFPTDPGAEPDRAARLACLREMHAHYLDFFVPPELSATVGEWETSPRVAEIEAAWNRYEEARVLAGPPLPGTPAEFREWYFAFAAEHEYRELCDYLRHEASILDVGMFMLAEEKVDGRFDDIIALSQIGSTGITKMTIAENFWDEMGNGDPATVHTDMFDHSADWFRTEVVAPRGVDLEILEQPETYNNAVDLLMYGLRRRYLLRGLAGIGLLEQTAPARFAATVAAGTRLGVPEHVLKYQKVHMHVDEDHGREWFEHVFVPIMERRPETVTEIAMGVAIRGNVAGEFYRRISDVAFGLG</sequence>
<dbReference type="AlphaFoldDB" id="A0A6J4JTD9"/>
<organism evidence="2">
    <name type="scientific">uncultured Mycobacteriales bacterium</name>
    <dbReference type="NCBI Taxonomy" id="581187"/>
    <lineage>
        <taxon>Bacteria</taxon>
        <taxon>Bacillati</taxon>
        <taxon>Actinomycetota</taxon>
        <taxon>Actinomycetes</taxon>
        <taxon>Mycobacteriales</taxon>
        <taxon>environmental samples</taxon>
    </lineage>
</organism>
<protein>
    <recommendedName>
        <fullName evidence="3">Iron-containing redox enzyme family protein</fullName>
    </recommendedName>
</protein>
<evidence type="ECO:0000313" key="2">
    <source>
        <dbReference type="EMBL" id="CAA9287026.1"/>
    </source>
</evidence>
<evidence type="ECO:0000256" key="1">
    <source>
        <dbReference type="SAM" id="MobiDB-lite"/>
    </source>
</evidence>
<dbReference type="SMART" id="SM01236">
    <property type="entry name" value="Haem_oxygenase_2"/>
    <property type="match status" value="1"/>
</dbReference>
<accession>A0A6J4JTD9</accession>
<gene>
    <name evidence="2" type="ORF">AVDCRST_MAG41-4069</name>
</gene>
<dbReference type="Gene3D" id="1.20.910.10">
    <property type="entry name" value="Heme oxygenase-like"/>
    <property type="match status" value="1"/>
</dbReference>